<dbReference type="EMBL" id="JAWWNJ010000105">
    <property type="protein sequence ID" value="KAK6992966.1"/>
    <property type="molecule type" value="Genomic_DNA"/>
</dbReference>
<sequence>MKTEDRDLKDIKMGSPEALTDDDPYAIAARALAEAQRAFTVARSTPQIPMISVDEADKAAAEFKMQIDHLTEELKQERESAEAIRKALADAIRLRDSANASRDTAQQGVECLKKAHEKQMIEMREALAALKTAQVEEIRVLREAVEAALKARNVDLRTAEWDRMQAQKEAIAHAANIFAGLQRMVGLFHPRPSGAASTALIGAAPTPLPGADTLPPVNEPSAIATKRARTEEHQGQTQAHTTGSTGSFGPEPTASSVPIPLPLPDNSSAAPSPAVAPPNETSTAIKRPRPEDWQDSNATTLNEGKRPRTCTQPSKVSSHSTNAKESSASSWTRKPPPSWGTTVNGHNTRPANPPVITPNSNSDNNYPGSRVLSTPLPPFRKEDCEGQRPPNSHAKYSYTRDGVRASDSDPRGAEDTADPAA</sequence>
<feature type="coiled-coil region" evidence="1">
    <location>
        <begin position="53"/>
        <end position="133"/>
    </location>
</feature>
<evidence type="ECO:0000256" key="1">
    <source>
        <dbReference type="SAM" id="Coils"/>
    </source>
</evidence>
<reference evidence="3 4" key="1">
    <citation type="journal article" date="2024" name="J Genomics">
        <title>Draft genome sequencing and assembly of Favolaschia claudopus CIRM-BRFM 2984 isolated from oak limbs.</title>
        <authorList>
            <person name="Navarro D."/>
            <person name="Drula E."/>
            <person name="Chaduli D."/>
            <person name="Cazenave R."/>
            <person name="Ahrendt S."/>
            <person name="Wang J."/>
            <person name="Lipzen A."/>
            <person name="Daum C."/>
            <person name="Barry K."/>
            <person name="Grigoriev I.V."/>
            <person name="Favel A."/>
            <person name="Rosso M.N."/>
            <person name="Martin F."/>
        </authorList>
    </citation>
    <scope>NUCLEOTIDE SEQUENCE [LARGE SCALE GENOMIC DNA]</scope>
    <source>
        <strain evidence="3 4">CIRM-BRFM 2984</strain>
    </source>
</reference>
<accession>A0AAV9ZW26</accession>
<keyword evidence="1" id="KW-0175">Coiled coil</keyword>
<keyword evidence="4" id="KW-1185">Reference proteome</keyword>
<feature type="compositionally biased region" description="Low complexity" evidence="2">
    <location>
        <begin position="264"/>
        <end position="279"/>
    </location>
</feature>
<proteinExistence type="predicted"/>
<feature type="region of interest" description="Disordered" evidence="2">
    <location>
        <begin position="226"/>
        <end position="421"/>
    </location>
</feature>
<feature type="compositionally biased region" description="Basic and acidic residues" evidence="2">
    <location>
        <begin position="401"/>
        <end position="414"/>
    </location>
</feature>
<gene>
    <name evidence="3" type="ORF">R3P38DRAFT_3288688</name>
</gene>
<feature type="compositionally biased region" description="Polar residues" evidence="2">
    <location>
        <begin position="309"/>
        <end position="332"/>
    </location>
</feature>
<evidence type="ECO:0000256" key="2">
    <source>
        <dbReference type="SAM" id="MobiDB-lite"/>
    </source>
</evidence>
<comment type="caution">
    <text evidence="3">The sequence shown here is derived from an EMBL/GenBank/DDBJ whole genome shotgun (WGS) entry which is preliminary data.</text>
</comment>
<feature type="compositionally biased region" description="Polar residues" evidence="2">
    <location>
        <begin position="339"/>
        <end position="350"/>
    </location>
</feature>
<evidence type="ECO:0000313" key="4">
    <source>
        <dbReference type="Proteomes" id="UP001362999"/>
    </source>
</evidence>
<feature type="compositionally biased region" description="Polar residues" evidence="2">
    <location>
        <begin position="357"/>
        <end position="367"/>
    </location>
</feature>
<dbReference type="AlphaFoldDB" id="A0AAV9ZW26"/>
<organism evidence="3 4">
    <name type="scientific">Favolaschia claudopus</name>
    <dbReference type="NCBI Taxonomy" id="2862362"/>
    <lineage>
        <taxon>Eukaryota</taxon>
        <taxon>Fungi</taxon>
        <taxon>Dikarya</taxon>
        <taxon>Basidiomycota</taxon>
        <taxon>Agaricomycotina</taxon>
        <taxon>Agaricomycetes</taxon>
        <taxon>Agaricomycetidae</taxon>
        <taxon>Agaricales</taxon>
        <taxon>Marasmiineae</taxon>
        <taxon>Mycenaceae</taxon>
        <taxon>Favolaschia</taxon>
    </lineage>
</organism>
<evidence type="ECO:0000313" key="3">
    <source>
        <dbReference type="EMBL" id="KAK6992966.1"/>
    </source>
</evidence>
<protein>
    <submittedName>
        <fullName evidence="3">Uncharacterized protein</fullName>
    </submittedName>
</protein>
<dbReference type="Proteomes" id="UP001362999">
    <property type="component" value="Unassembled WGS sequence"/>
</dbReference>
<feature type="compositionally biased region" description="Polar residues" evidence="2">
    <location>
        <begin position="235"/>
        <end position="247"/>
    </location>
</feature>
<name>A0AAV9ZW26_9AGAR</name>